<dbReference type="PANTHER" id="PTHR20854:SF4">
    <property type="entry name" value="INOSITOL-1-MONOPHOSPHATASE-RELATED"/>
    <property type="match status" value="1"/>
</dbReference>
<evidence type="ECO:0000256" key="2">
    <source>
        <dbReference type="ARBA" id="ARBA00001946"/>
    </source>
</evidence>
<protein>
    <recommendedName>
        <fullName evidence="5 10">Inositol-1-monophosphatase</fullName>
        <ecNumber evidence="4 10">3.1.3.25</ecNumber>
    </recommendedName>
</protein>
<dbReference type="GO" id="GO:0008934">
    <property type="term" value="F:inositol monophosphate 1-phosphatase activity"/>
    <property type="evidence" value="ECO:0007669"/>
    <property type="project" value="InterPro"/>
</dbReference>
<evidence type="ECO:0000256" key="5">
    <source>
        <dbReference type="ARBA" id="ARBA00019784"/>
    </source>
</evidence>
<dbReference type="CDD" id="cd01639">
    <property type="entry name" value="IMPase"/>
    <property type="match status" value="1"/>
</dbReference>
<accession>A0A2S2CM41</accession>
<dbReference type="Proteomes" id="UP000245629">
    <property type="component" value="Chromosome 1"/>
</dbReference>
<evidence type="ECO:0000256" key="7">
    <source>
        <dbReference type="ARBA" id="ARBA00022801"/>
    </source>
</evidence>
<keyword evidence="8 9" id="KW-0460">Magnesium</keyword>
<dbReference type="FunFam" id="3.30.540.10:FF:000003">
    <property type="entry name" value="Inositol-1-monophosphatase"/>
    <property type="match status" value="1"/>
</dbReference>
<sequence length="278" mass="29576">MAARSALINVMVRAAEKAAKGLVRDFGEVEHLQVSRKGPSDFVSNADLKAERILREELQKARPDFGFLMEESGASKGAEAGTRWIVDPLDGTTNFLHGLPHWAISIGLEKNGEIVAGVVYEPVHDQMFWAEKGAGAFLNHQRLRVSERRNLADSVIATGIPFKGRGDHAGFLGEAEAMMKEVAGIRRFGAASLDLAYVAAGRFDGYWERGLSPWDAAAGVLLVTEAGGFVGEIGGGRNPVFGGSILAANSHLHLPLAKILRSAAEGRKAPAPAGDAKA</sequence>
<feature type="binding site" evidence="9">
    <location>
        <position position="90"/>
    </location>
    <ligand>
        <name>Mg(2+)</name>
        <dbReference type="ChEBI" id="CHEBI:18420"/>
        <label>2</label>
    </ligand>
</feature>
<comment type="cofactor">
    <cofactor evidence="2 9 10">
        <name>Mg(2+)</name>
        <dbReference type="ChEBI" id="CHEBI:18420"/>
    </cofactor>
</comment>
<dbReference type="GO" id="GO:0046872">
    <property type="term" value="F:metal ion binding"/>
    <property type="evidence" value="ECO:0007669"/>
    <property type="project" value="UniProtKB-KW"/>
</dbReference>
<evidence type="ECO:0000256" key="3">
    <source>
        <dbReference type="ARBA" id="ARBA00009759"/>
    </source>
</evidence>
<dbReference type="Gene3D" id="3.30.540.10">
    <property type="entry name" value="Fructose-1,6-Bisphosphatase, subunit A, domain 1"/>
    <property type="match status" value="1"/>
</dbReference>
<proteinExistence type="inferred from homology"/>
<comment type="similarity">
    <text evidence="3 10">Belongs to the inositol monophosphatase superfamily.</text>
</comment>
<dbReference type="PROSITE" id="PS00630">
    <property type="entry name" value="IMP_2"/>
    <property type="match status" value="1"/>
</dbReference>
<organism evidence="11 12">
    <name type="scientific">Azospirillum thermophilum</name>
    <dbReference type="NCBI Taxonomy" id="2202148"/>
    <lineage>
        <taxon>Bacteria</taxon>
        <taxon>Pseudomonadati</taxon>
        <taxon>Pseudomonadota</taxon>
        <taxon>Alphaproteobacteria</taxon>
        <taxon>Rhodospirillales</taxon>
        <taxon>Azospirillaceae</taxon>
        <taxon>Azospirillum</taxon>
    </lineage>
</organism>
<gene>
    <name evidence="11" type="ORF">DEW08_04010</name>
</gene>
<dbReference type="Pfam" id="PF00459">
    <property type="entry name" value="Inositol_P"/>
    <property type="match status" value="1"/>
</dbReference>
<keyword evidence="12" id="KW-1185">Reference proteome</keyword>
<feature type="binding site" evidence="9">
    <location>
        <position position="70"/>
    </location>
    <ligand>
        <name>Mg(2+)</name>
        <dbReference type="ChEBI" id="CHEBI:18420"/>
        <label>1</label>
        <note>catalytic</note>
    </ligand>
</feature>
<keyword evidence="7 10" id="KW-0378">Hydrolase</keyword>
<dbReference type="GO" id="GO:0007165">
    <property type="term" value="P:signal transduction"/>
    <property type="evidence" value="ECO:0007669"/>
    <property type="project" value="TreeGrafter"/>
</dbReference>
<evidence type="ECO:0000256" key="8">
    <source>
        <dbReference type="ARBA" id="ARBA00022842"/>
    </source>
</evidence>
<reference evidence="12" key="1">
    <citation type="submission" date="2018-05" db="EMBL/GenBank/DDBJ databases">
        <title>Azospirillum thermophila sp. nov., a novel isolated from hot spring.</title>
        <authorList>
            <person name="Zhao Z."/>
        </authorList>
    </citation>
    <scope>NUCLEOTIDE SEQUENCE [LARGE SCALE GENOMIC DNA]</scope>
    <source>
        <strain evidence="12">CFH 70021</strain>
    </source>
</reference>
<keyword evidence="6 9" id="KW-0479">Metal-binding</keyword>
<dbReference type="Gene3D" id="3.40.190.80">
    <property type="match status" value="1"/>
</dbReference>
<comment type="catalytic activity">
    <reaction evidence="1 10">
        <text>a myo-inositol phosphate + H2O = myo-inositol + phosphate</text>
        <dbReference type="Rhea" id="RHEA:24056"/>
        <dbReference type="ChEBI" id="CHEBI:15377"/>
        <dbReference type="ChEBI" id="CHEBI:17268"/>
        <dbReference type="ChEBI" id="CHEBI:43474"/>
        <dbReference type="ChEBI" id="CHEBI:84139"/>
        <dbReference type="EC" id="3.1.3.25"/>
    </reaction>
</comment>
<evidence type="ECO:0000256" key="1">
    <source>
        <dbReference type="ARBA" id="ARBA00001033"/>
    </source>
</evidence>
<dbReference type="GO" id="GO:0046854">
    <property type="term" value="P:phosphatidylinositol phosphate biosynthetic process"/>
    <property type="evidence" value="ECO:0007669"/>
    <property type="project" value="InterPro"/>
</dbReference>
<feature type="binding site" evidence="9">
    <location>
        <position position="87"/>
    </location>
    <ligand>
        <name>Mg(2+)</name>
        <dbReference type="ChEBI" id="CHEBI:18420"/>
        <label>1</label>
        <note>catalytic</note>
    </ligand>
</feature>
<feature type="binding site" evidence="9">
    <location>
        <position position="215"/>
    </location>
    <ligand>
        <name>Mg(2+)</name>
        <dbReference type="ChEBI" id="CHEBI:18420"/>
        <label>1</label>
        <note>catalytic</note>
    </ligand>
</feature>
<evidence type="ECO:0000313" key="11">
    <source>
        <dbReference type="EMBL" id="AWK85440.1"/>
    </source>
</evidence>
<name>A0A2S2CM41_9PROT</name>
<feature type="binding site" evidence="9">
    <location>
        <position position="89"/>
    </location>
    <ligand>
        <name>Mg(2+)</name>
        <dbReference type="ChEBI" id="CHEBI:18420"/>
        <label>1</label>
        <note>catalytic</note>
    </ligand>
</feature>
<evidence type="ECO:0000256" key="4">
    <source>
        <dbReference type="ARBA" id="ARBA00013106"/>
    </source>
</evidence>
<dbReference type="InterPro" id="IPR022337">
    <property type="entry name" value="Inositol_monophosphatase_SuhB"/>
</dbReference>
<dbReference type="RefSeq" id="WP_109324679.1">
    <property type="nucleotide sequence ID" value="NZ_CP029352.1"/>
</dbReference>
<dbReference type="InterPro" id="IPR033942">
    <property type="entry name" value="IMPase"/>
</dbReference>
<evidence type="ECO:0000256" key="6">
    <source>
        <dbReference type="ARBA" id="ARBA00022723"/>
    </source>
</evidence>
<dbReference type="InterPro" id="IPR020583">
    <property type="entry name" value="Inositol_monoP_metal-BS"/>
</dbReference>
<dbReference type="OrthoDB" id="9785695at2"/>
<dbReference type="PRINTS" id="PR01959">
    <property type="entry name" value="SBIMPHPHTASE"/>
</dbReference>
<dbReference type="PRINTS" id="PR00377">
    <property type="entry name" value="IMPHPHTASES"/>
</dbReference>
<dbReference type="InterPro" id="IPR000760">
    <property type="entry name" value="Inositol_monophosphatase-like"/>
</dbReference>
<dbReference type="GO" id="GO:0006020">
    <property type="term" value="P:inositol metabolic process"/>
    <property type="evidence" value="ECO:0007669"/>
    <property type="project" value="TreeGrafter"/>
</dbReference>
<dbReference type="EMBL" id="CP029352">
    <property type="protein sequence ID" value="AWK85440.1"/>
    <property type="molecule type" value="Genomic_DNA"/>
</dbReference>
<evidence type="ECO:0000256" key="10">
    <source>
        <dbReference type="RuleBase" id="RU364068"/>
    </source>
</evidence>
<dbReference type="PROSITE" id="PS00629">
    <property type="entry name" value="IMP_1"/>
    <property type="match status" value="1"/>
</dbReference>
<evidence type="ECO:0000313" key="12">
    <source>
        <dbReference type="Proteomes" id="UP000245629"/>
    </source>
</evidence>
<evidence type="ECO:0000256" key="9">
    <source>
        <dbReference type="PIRSR" id="PIRSR600760-2"/>
    </source>
</evidence>
<dbReference type="InterPro" id="IPR020550">
    <property type="entry name" value="Inositol_monophosphatase_CS"/>
</dbReference>
<dbReference type="EC" id="3.1.3.25" evidence="4 10"/>
<dbReference type="PANTHER" id="PTHR20854">
    <property type="entry name" value="INOSITOL MONOPHOSPHATASE"/>
    <property type="match status" value="1"/>
</dbReference>
<dbReference type="KEGG" id="azz:DEW08_04010"/>
<dbReference type="AlphaFoldDB" id="A0A2S2CM41"/>
<dbReference type="SUPFAM" id="SSF56655">
    <property type="entry name" value="Carbohydrate phosphatase"/>
    <property type="match status" value="1"/>
</dbReference>